<dbReference type="InterPro" id="IPR050223">
    <property type="entry name" value="D-isomer_2-hydroxyacid_DH"/>
</dbReference>
<dbReference type="FunFam" id="3.40.50.720:FF:000026">
    <property type="entry name" value="Glyoxylate/hydroxypyruvate reductase B"/>
    <property type="match status" value="1"/>
</dbReference>
<dbReference type="GO" id="GO:0016616">
    <property type="term" value="F:oxidoreductase activity, acting on the CH-OH group of donors, NAD or NADP as acceptor"/>
    <property type="evidence" value="ECO:0007669"/>
    <property type="project" value="InterPro"/>
</dbReference>
<dbReference type="EMBL" id="NBAG03000022">
    <property type="protein sequence ID" value="PNI98899.1"/>
    <property type="molecule type" value="Genomic_DNA"/>
</dbReference>
<sequence length="395" mass="43622">MRPVRLMKVFVTRRIPAEGRVALARAADCEVEQWDTDEPIPAQELERGVAGAHGLLCLLSDHVDKRILDAAGANLKVISTMSVGVDHLALDEIKKRGIRVGYTPDVLTDTTAELAVSLLLTTCRRLPEAIEEVKNGGWTSWKPLWLCGYGLTQSTVGIIGLGRIGQAIARRLKPFGVQRFLYTGRQPRPEEAAEFQAEFVSTPELAAQSDFIVVACSLTPATEGLCNKDFFQKMKETAVFINISRYPRATLPSKPGEEPSPLLPSGDFLPRGLLVRPQAELAGFHKPNNQLRNSWEYTRPPYREEEPSEWAWPVCFSAVAPTWRGLAHSSVASGSVPREPLQAHYPPPQRAGLQDLKGPLEAASHTAEPGFVWLWFSDTLNLMLLGGQTLKLTWS</sequence>
<dbReference type="CDD" id="cd05301">
    <property type="entry name" value="GDH"/>
    <property type="match status" value="1"/>
</dbReference>
<protein>
    <recommendedName>
        <fullName evidence="2">Glyoxylate reductase/hydroxypyruvate reductase</fullName>
    </recommendedName>
</protein>
<dbReference type="Gene3D" id="3.40.50.720">
    <property type="entry name" value="NAD(P)-binding Rossmann-like Domain"/>
    <property type="match status" value="2"/>
</dbReference>
<dbReference type="GO" id="GO:0051287">
    <property type="term" value="F:NAD binding"/>
    <property type="evidence" value="ECO:0007669"/>
    <property type="project" value="InterPro"/>
</dbReference>
<organism evidence="4 5">
    <name type="scientific">Pan troglodytes</name>
    <name type="common">Chimpanzee</name>
    <dbReference type="NCBI Taxonomy" id="9598"/>
    <lineage>
        <taxon>Eukaryota</taxon>
        <taxon>Metazoa</taxon>
        <taxon>Chordata</taxon>
        <taxon>Craniata</taxon>
        <taxon>Vertebrata</taxon>
        <taxon>Euteleostomi</taxon>
        <taxon>Mammalia</taxon>
        <taxon>Eutheria</taxon>
        <taxon>Euarchontoglires</taxon>
        <taxon>Primates</taxon>
        <taxon>Haplorrhini</taxon>
        <taxon>Catarrhini</taxon>
        <taxon>Hominidae</taxon>
        <taxon>Pan</taxon>
    </lineage>
</organism>
<accession>A0A2J8QRK5</accession>
<evidence type="ECO:0000313" key="4">
    <source>
        <dbReference type="EMBL" id="PNI98899.1"/>
    </source>
</evidence>
<dbReference type="AlphaFoldDB" id="A0A2J8QRK5"/>
<evidence type="ECO:0000256" key="1">
    <source>
        <dbReference type="ARBA" id="ARBA00023002"/>
    </source>
</evidence>
<feature type="domain" description="D-isomer specific 2-hydroxyacid dehydrogenase NAD-binding" evidence="3">
    <location>
        <begin position="117"/>
        <end position="245"/>
    </location>
</feature>
<dbReference type="Proteomes" id="UP000236370">
    <property type="component" value="Unassembled WGS sequence"/>
</dbReference>
<evidence type="ECO:0000259" key="3">
    <source>
        <dbReference type="Pfam" id="PF02826"/>
    </source>
</evidence>
<keyword evidence="1" id="KW-0560">Oxidoreductase</keyword>
<dbReference type="Pfam" id="PF02826">
    <property type="entry name" value="2-Hacid_dh_C"/>
    <property type="match status" value="1"/>
</dbReference>
<dbReference type="SUPFAM" id="SSF51735">
    <property type="entry name" value="NAD(P)-binding Rossmann-fold domains"/>
    <property type="match status" value="1"/>
</dbReference>
<reference evidence="4 5" key="1">
    <citation type="submission" date="2017-12" db="EMBL/GenBank/DDBJ databases">
        <title>High-resolution comparative analysis of great ape genomes.</title>
        <authorList>
            <person name="Pollen A."/>
            <person name="Hastie A."/>
            <person name="Hormozdiari F."/>
            <person name="Dougherty M."/>
            <person name="Liu R."/>
            <person name="Chaisson M."/>
            <person name="Hoppe E."/>
            <person name="Hill C."/>
            <person name="Pang A."/>
            <person name="Hillier L."/>
            <person name="Baker C."/>
            <person name="Armstrong J."/>
            <person name="Shendure J."/>
            <person name="Paten B."/>
            <person name="Wilson R."/>
            <person name="Chao H."/>
            <person name="Schneider V."/>
            <person name="Ventura M."/>
            <person name="Kronenberg Z."/>
            <person name="Murali S."/>
            <person name="Gordon D."/>
            <person name="Cantsilieris S."/>
            <person name="Munson K."/>
            <person name="Nelson B."/>
            <person name="Raja A."/>
            <person name="Underwood J."/>
            <person name="Diekhans M."/>
            <person name="Fiddes I."/>
            <person name="Haussler D."/>
            <person name="Eichler E."/>
        </authorList>
    </citation>
    <scope>NUCLEOTIDE SEQUENCE [LARGE SCALE GENOMIC DNA]</scope>
    <source>
        <strain evidence="4">Yerkes chimp pedigree #C0471</strain>
    </source>
</reference>
<name>A0A2J8QRK5_PANTR</name>
<dbReference type="PANTHER" id="PTHR10996">
    <property type="entry name" value="2-HYDROXYACID DEHYDROGENASE-RELATED"/>
    <property type="match status" value="1"/>
</dbReference>
<dbReference type="InterPro" id="IPR036291">
    <property type="entry name" value="NAD(P)-bd_dom_sf"/>
</dbReference>
<proteinExistence type="predicted"/>
<dbReference type="SUPFAM" id="SSF52283">
    <property type="entry name" value="Formate/glycerate dehydrogenase catalytic domain-like"/>
    <property type="match status" value="1"/>
</dbReference>
<evidence type="ECO:0000256" key="2">
    <source>
        <dbReference type="ARBA" id="ARBA00073306"/>
    </source>
</evidence>
<dbReference type="InterPro" id="IPR006140">
    <property type="entry name" value="D-isomer_DH_NAD-bd"/>
</dbReference>
<comment type="caution">
    <text evidence="4">The sequence shown here is derived from an EMBL/GenBank/DDBJ whole genome shotgun (WGS) entry which is preliminary data.</text>
</comment>
<evidence type="ECO:0000313" key="5">
    <source>
        <dbReference type="Proteomes" id="UP000236370"/>
    </source>
</evidence>
<dbReference type="PANTHER" id="PTHR10996:SF137">
    <property type="entry name" value="GLYOXYLATE REDUCTASE_HYDROXYPYRUVATE REDUCTASE"/>
    <property type="match status" value="1"/>
</dbReference>
<gene>
    <name evidence="4" type="ORF">CK820_G0014298</name>
</gene>